<feature type="transmembrane region" description="Helical" evidence="3">
    <location>
        <begin position="149"/>
        <end position="170"/>
    </location>
</feature>
<comment type="caution">
    <text evidence="5">The sequence shown here is derived from an EMBL/GenBank/DDBJ whole genome shotgun (WGS) entry which is preliminary data.</text>
</comment>
<feature type="transmembrane region" description="Helical" evidence="3">
    <location>
        <begin position="96"/>
        <end position="116"/>
    </location>
</feature>
<evidence type="ECO:0000313" key="5">
    <source>
        <dbReference type="EMBL" id="MFC7391954.1"/>
    </source>
</evidence>
<proteinExistence type="inferred from homology"/>
<evidence type="ECO:0000256" key="1">
    <source>
        <dbReference type="ARBA" id="ARBA00004127"/>
    </source>
</evidence>
<feature type="transmembrane region" description="Helical" evidence="3">
    <location>
        <begin position="182"/>
        <end position="202"/>
    </location>
</feature>
<dbReference type="Pfam" id="PF00892">
    <property type="entry name" value="EamA"/>
    <property type="match status" value="2"/>
</dbReference>
<reference evidence="6" key="1">
    <citation type="journal article" date="2019" name="Int. J. Syst. Evol. Microbiol.">
        <title>The Global Catalogue of Microorganisms (GCM) 10K type strain sequencing project: providing services to taxonomists for standard genome sequencing and annotation.</title>
        <authorList>
            <consortium name="The Broad Institute Genomics Platform"/>
            <consortium name="The Broad Institute Genome Sequencing Center for Infectious Disease"/>
            <person name="Wu L."/>
            <person name="Ma J."/>
        </authorList>
    </citation>
    <scope>NUCLEOTIDE SEQUENCE [LARGE SCALE GENOMIC DNA]</scope>
    <source>
        <strain evidence="6">CGMCC 1.16305</strain>
    </source>
</reference>
<dbReference type="PANTHER" id="PTHR12715">
    <property type="entry name" value="TRANSPORTER, DRUG/METABOLITE EXPORTER FAMILY"/>
    <property type="match status" value="1"/>
</dbReference>
<dbReference type="Proteomes" id="UP001596505">
    <property type="component" value="Unassembled WGS sequence"/>
</dbReference>
<comment type="subcellular location">
    <subcellularLocation>
        <location evidence="1">Endomembrane system</location>
        <topology evidence="1">Multi-pass membrane protein</topology>
    </subcellularLocation>
</comment>
<feature type="transmembrane region" description="Helical" evidence="3">
    <location>
        <begin position="123"/>
        <end position="143"/>
    </location>
</feature>
<dbReference type="RefSeq" id="WP_380963469.1">
    <property type="nucleotide sequence ID" value="NZ_JBHTCO010000003.1"/>
</dbReference>
<gene>
    <name evidence="5" type="ORF">ACFQRG_02950</name>
</gene>
<keyword evidence="6" id="KW-1185">Reference proteome</keyword>
<feature type="transmembrane region" description="Helical" evidence="3">
    <location>
        <begin position="37"/>
        <end position="54"/>
    </location>
</feature>
<keyword evidence="3" id="KW-1133">Transmembrane helix</keyword>
<dbReference type="PANTHER" id="PTHR12715:SF4">
    <property type="entry name" value="EAMA DOMAIN-CONTAINING PROTEIN"/>
    <property type="match status" value="1"/>
</dbReference>
<feature type="domain" description="EamA" evidence="4">
    <location>
        <begin position="151"/>
        <end position="285"/>
    </location>
</feature>
<keyword evidence="3" id="KW-0812">Transmembrane</keyword>
<dbReference type="InterPro" id="IPR000620">
    <property type="entry name" value="EamA_dom"/>
</dbReference>
<dbReference type="SUPFAM" id="SSF103481">
    <property type="entry name" value="Multidrug resistance efflux transporter EmrE"/>
    <property type="match status" value="2"/>
</dbReference>
<name>A0ABW2PRC7_9BACL</name>
<feature type="transmembrane region" description="Helical" evidence="3">
    <location>
        <begin position="214"/>
        <end position="234"/>
    </location>
</feature>
<organism evidence="5 6">
    <name type="scientific">Scopulibacillus cellulosilyticus</name>
    <dbReference type="NCBI Taxonomy" id="2665665"/>
    <lineage>
        <taxon>Bacteria</taxon>
        <taxon>Bacillati</taxon>
        <taxon>Bacillota</taxon>
        <taxon>Bacilli</taxon>
        <taxon>Bacillales</taxon>
        <taxon>Sporolactobacillaceae</taxon>
        <taxon>Scopulibacillus</taxon>
    </lineage>
</organism>
<feature type="domain" description="EamA" evidence="4">
    <location>
        <begin position="4"/>
        <end position="139"/>
    </location>
</feature>
<evidence type="ECO:0000256" key="3">
    <source>
        <dbReference type="SAM" id="Phobius"/>
    </source>
</evidence>
<accession>A0ABW2PRC7</accession>
<feature type="transmembrane region" description="Helical" evidence="3">
    <location>
        <begin position="66"/>
        <end position="84"/>
    </location>
</feature>
<dbReference type="InterPro" id="IPR052756">
    <property type="entry name" value="Alkyne_AA_exporter"/>
</dbReference>
<evidence type="ECO:0000256" key="2">
    <source>
        <dbReference type="ARBA" id="ARBA00007362"/>
    </source>
</evidence>
<dbReference type="EMBL" id="JBHTCO010000003">
    <property type="protein sequence ID" value="MFC7391954.1"/>
    <property type="molecule type" value="Genomic_DNA"/>
</dbReference>
<feature type="transmembrane region" description="Helical" evidence="3">
    <location>
        <begin position="268"/>
        <end position="288"/>
    </location>
</feature>
<dbReference type="InterPro" id="IPR037185">
    <property type="entry name" value="EmrE-like"/>
</dbReference>
<feature type="transmembrane region" description="Helical" evidence="3">
    <location>
        <begin position="246"/>
        <end position="262"/>
    </location>
</feature>
<comment type="similarity">
    <text evidence="2">Belongs to the EamA transporter family.</text>
</comment>
<evidence type="ECO:0000259" key="4">
    <source>
        <dbReference type="Pfam" id="PF00892"/>
    </source>
</evidence>
<sequence>MNKKALLMAAFTIIIWGSAFPAIRASLIGGYSAGHLVLIRFLIASAAFILYALWPGTDFRLPKIEDLIKILILGWIGISIYHIGVSFGEQTVSAGTASMLIASAPVFTALIAVLFLKEHLGLFGWIGLGIGFIGIFIITLGAAGSTFDISKGALFILTASIATSVFFVFQKPLLARYKPIELTAYFTWAGTLPFLLFLPGLFHDIHHATIGANISALYVGVFPAAIAYATWAIALSLGEASSVTSMMYTEPVVAIIISWIWLREFPSILSIIGGVIAISSVIVVNGLGKERRRTLKKSA</sequence>
<protein>
    <submittedName>
        <fullName evidence="5">DMT family transporter</fullName>
    </submittedName>
</protein>
<keyword evidence="3" id="KW-0472">Membrane</keyword>
<evidence type="ECO:0000313" key="6">
    <source>
        <dbReference type="Proteomes" id="UP001596505"/>
    </source>
</evidence>